<feature type="transmembrane region" description="Helical" evidence="6">
    <location>
        <begin position="332"/>
        <end position="351"/>
    </location>
</feature>
<feature type="transmembrane region" description="Helical" evidence="6">
    <location>
        <begin position="201"/>
        <end position="221"/>
    </location>
</feature>
<comment type="subcellular location">
    <subcellularLocation>
        <location evidence="1">Cell membrane</location>
        <topology evidence="1">Multi-pass membrane protein</topology>
    </subcellularLocation>
</comment>
<reference evidence="9 10" key="2">
    <citation type="submission" date="2015-07" db="EMBL/GenBank/DDBJ databases">
        <title>Genome sequence of Levilinea saccharolytica DSM 16555.</title>
        <authorList>
            <person name="Hemp J."/>
            <person name="Ward L.M."/>
            <person name="Pace L.A."/>
            <person name="Fischer W.W."/>
        </authorList>
    </citation>
    <scope>NUCLEOTIDE SEQUENCE [LARGE SCALE GENOMIC DNA]</scope>
    <source>
        <strain evidence="9 10">KIBI-1</strain>
    </source>
</reference>
<feature type="transmembrane region" description="Helical" evidence="6">
    <location>
        <begin position="357"/>
        <end position="380"/>
    </location>
</feature>
<dbReference type="Pfam" id="PF07690">
    <property type="entry name" value="MFS_1"/>
    <property type="match status" value="1"/>
</dbReference>
<dbReference type="GO" id="GO:0005886">
    <property type="term" value="C:plasma membrane"/>
    <property type="evidence" value="ECO:0007669"/>
    <property type="project" value="UniProtKB-SubCell"/>
</dbReference>
<proteinExistence type="predicted"/>
<organism evidence="8">
    <name type="scientific">Levilinea saccharolytica</name>
    <dbReference type="NCBI Taxonomy" id="229921"/>
    <lineage>
        <taxon>Bacteria</taxon>
        <taxon>Bacillati</taxon>
        <taxon>Chloroflexota</taxon>
        <taxon>Anaerolineae</taxon>
        <taxon>Anaerolineales</taxon>
        <taxon>Anaerolineaceae</taxon>
        <taxon>Levilinea</taxon>
    </lineage>
</organism>
<dbReference type="InterPro" id="IPR005829">
    <property type="entry name" value="Sugar_transporter_CS"/>
</dbReference>
<evidence type="ECO:0000256" key="1">
    <source>
        <dbReference type="ARBA" id="ARBA00004651"/>
    </source>
</evidence>
<feature type="transmembrane region" description="Helical" evidence="6">
    <location>
        <begin position="162"/>
        <end position="181"/>
    </location>
</feature>
<evidence type="ECO:0000313" key="8">
    <source>
        <dbReference type="EMBL" id="GAP19343.1"/>
    </source>
</evidence>
<dbReference type="Proteomes" id="UP000050501">
    <property type="component" value="Unassembled WGS sequence"/>
</dbReference>
<evidence type="ECO:0000259" key="7">
    <source>
        <dbReference type="PROSITE" id="PS50850"/>
    </source>
</evidence>
<sequence>MKPSSFRVQLILFTFIRTLLNTAVRMMYPFLAVFARGLGVTVDQVSLALTVRQFMGMFNPFLSPLADRFGRRVGMLTGLGIFVVGAGILVLFPRYEALFPGLSLSLLGMFLVISSMQAYIGDQVSYEQRGRTMAVVEFGWSLSFILGIPAVGFLIARYGWQSPFPVLAGLGLVALIALARVVPQDRPQRGAVHNPLANLGVVLRSPAALAGLGMGLCFTAANEVVNLMFGVWMEDTFGLQIAALSAASVVIGLSELGGEGITALIVDRLGKARAIRIGLAANSLFALALPWLSGSLWGALAGLFFFYLSFEFTLVSSLPLMSEILPSARATLLGLNIAIFSLGRAIGTLIAPQLYDFGFWSNGAAALLFNLAAFLLLGLVHVAKQSTPSDPA</sequence>
<dbReference type="PANTHER" id="PTHR43124:SF3">
    <property type="entry name" value="CHLORAMPHENICOL EFFLUX PUMP RV0191"/>
    <property type="match status" value="1"/>
</dbReference>
<dbReference type="OrthoDB" id="152712at2"/>
<reference evidence="8" key="1">
    <citation type="journal article" date="2015" name="Genome Announc.">
        <title>Draft Genome Sequences of Anaerolinea thermolimosa IMO-1, Bellilinea caldifistulae GOMI-1, Leptolinea tardivitalis YMTK-2, Levilinea saccharolytica KIBI-1, Longilinea arvoryzae KOME-1, Previously Described as Members of the Class Anaerolineae (Chloroflexi).</title>
        <authorList>
            <person name="Matsuura N."/>
            <person name="Tourlousse M.D."/>
            <person name="Ohashi A."/>
            <person name="Hugenholtz P."/>
            <person name="Sekiguchi Y."/>
        </authorList>
    </citation>
    <scope>NUCLEOTIDE SEQUENCE</scope>
    <source>
        <strain evidence="8">KIBI-1</strain>
    </source>
</reference>
<dbReference type="InterPro" id="IPR036259">
    <property type="entry name" value="MFS_trans_sf"/>
</dbReference>
<keyword evidence="10" id="KW-1185">Reference proteome</keyword>
<feature type="transmembrane region" description="Helical" evidence="6">
    <location>
        <begin position="273"/>
        <end position="293"/>
    </location>
</feature>
<dbReference type="EMBL" id="DF967975">
    <property type="protein sequence ID" value="GAP19343.1"/>
    <property type="molecule type" value="Genomic_DNA"/>
</dbReference>
<feature type="domain" description="Major facilitator superfamily (MFS) profile" evidence="7">
    <location>
        <begin position="6"/>
        <end position="390"/>
    </location>
</feature>
<keyword evidence="5 6" id="KW-0472">Membrane</keyword>
<accession>A0A0M9U325</accession>
<keyword evidence="2" id="KW-1003">Cell membrane</keyword>
<dbReference type="InterPro" id="IPR050189">
    <property type="entry name" value="MFS_Efflux_Transporters"/>
</dbReference>
<evidence type="ECO:0000313" key="10">
    <source>
        <dbReference type="Proteomes" id="UP000050501"/>
    </source>
</evidence>
<dbReference type="PANTHER" id="PTHR43124">
    <property type="entry name" value="PURINE EFFLUX PUMP PBUE"/>
    <property type="match status" value="1"/>
</dbReference>
<keyword evidence="3 6" id="KW-0812">Transmembrane</keyword>
<evidence type="ECO:0000256" key="5">
    <source>
        <dbReference type="ARBA" id="ARBA00023136"/>
    </source>
</evidence>
<gene>
    <name evidence="9" type="ORF">ADN01_10335</name>
    <name evidence="8" type="ORF">LSAC_03245</name>
</gene>
<feature type="transmembrane region" description="Helical" evidence="6">
    <location>
        <begin position="132"/>
        <end position="156"/>
    </location>
</feature>
<dbReference type="InterPro" id="IPR011701">
    <property type="entry name" value="MFS"/>
</dbReference>
<feature type="transmembrane region" description="Helical" evidence="6">
    <location>
        <begin position="73"/>
        <end position="92"/>
    </location>
</feature>
<dbReference type="EMBL" id="LGCM01000038">
    <property type="protein sequence ID" value="KPL80887.1"/>
    <property type="molecule type" value="Genomic_DNA"/>
</dbReference>
<protein>
    <submittedName>
        <fullName evidence="8">Arabinose efflux permease</fullName>
    </submittedName>
</protein>
<name>A0A0M9U325_9CHLR</name>
<dbReference type="SUPFAM" id="SSF103473">
    <property type="entry name" value="MFS general substrate transporter"/>
    <property type="match status" value="1"/>
</dbReference>
<dbReference type="RefSeq" id="WP_062419629.1">
    <property type="nucleotide sequence ID" value="NZ_BBXZ01000172.1"/>
</dbReference>
<dbReference type="InterPro" id="IPR020846">
    <property type="entry name" value="MFS_dom"/>
</dbReference>
<evidence type="ECO:0000256" key="2">
    <source>
        <dbReference type="ARBA" id="ARBA00022475"/>
    </source>
</evidence>
<dbReference type="GO" id="GO:0022857">
    <property type="term" value="F:transmembrane transporter activity"/>
    <property type="evidence" value="ECO:0007669"/>
    <property type="project" value="InterPro"/>
</dbReference>
<evidence type="ECO:0000256" key="3">
    <source>
        <dbReference type="ARBA" id="ARBA00022692"/>
    </source>
</evidence>
<evidence type="ECO:0000256" key="4">
    <source>
        <dbReference type="ARBA" id="ARBA00022989"/>
    </source>
</evidence>
<evidence type="ECO:0000313" key="9">
    <source>
        <dbReference type="EMBL" id="KPL80887.1"/>
    </source>
</evidence>
<dbReference type="PROSITE" id="PS00216">
    <property type="entry name" value="SUGAR_TRANSPORT_1"/>
    <property type="match status" value="1"/>
</dbReference>
<feature type="transmembrane region" description="Helical" evidence="6">
    <location>
        <begin position="299"/>
        <end position="320"/>
    </location>
</feature>
<dbReference type="PROSITE" id="PS50850">
    <property type="entry name" value="MFS"/>
    <property type="match status" value="1"/>
</dbReference>
<feature type="transmembrane region" description="Helical" evidence="6">
    <location>
        <begin position="241"/>
        <end position="266"/>
    </location>
</feature>
<feature type="transmembrane region" description="Helical" evidence="6">
    <location>
        <begin position="98"/>
        <end position="120"/>
    </location>
</feature>
<dbReference type="Gene3D" id="1.20.1250.20">
    <property type="entry name" value="MFS general substrate transporter like domains"/>
    <property type="match status" value="1"/>
</dbReference>
<dbReference type="STRING" id="229921.ADN01_10335"/>
<keyword evidence="4 6" id="KW-1133">Transmembrane helix</keyword>
<dbReference type="AlphaFoldDB" id="A0A0M9U325"/>
<evidence type="ECO:0000256" key="6">
    <source>
        <dbReference type="SAM" id="Phobius"/>
    </source>
</evidence>